<feature type="domain" description="Alpha-L-rhamnosidase six-hairpin glycosidase" evidence="2">
    <location>
        <begin position="260"/>
        <end position="330"/>
    </location>
</feature>
<protein>
    <submittedName>
        <fullName evidence="3">Alpha-L-rhamnosidase-like protein</fullName>
    </submittedName>
</protein>
<dbReference type="EMBL" id="PVZF01000001">
    <property type="protein sequence ID" value="PRY18381.1"/>
    <property type="molecule type" value="Genomic_DNA"/>
</dbReference>
<dbReference type="PANTHER" id="PTHR34987">
    <property type="entry name" value="C, PUTATIVE (AFU_ORTHOLOGUE AFUA_3G02880)-RELATED"/>
    <property type="match status" value="1"/>
</dbReference>
<evidence type="ECO:0000259" key="2">
    <source>
        <dbReference type="Pfam" id="PF17389"/>
    </source>
</evidence>
<dbReference type="InterPro" id="IPR012341">
    <property type="entry name" value="6hp_glycosidase-like_sf"/>
</dbReference>
<dbReference type="Pfam" id="PF17389">
    <property type="entry name" value="Bac_rhamnosid6H"/>
    <property type="match status" value="1"/>
</dbReference>
<keyword evidence="4" id="KW-1185">Reference proteome</keyword>
<dbReference type="InterPro" id="IPR035396">
    <property type="entry name" value="Bac_rhamnosid6H"/>
</dbReference>
<dbReference type="SUPFAM" id="SSF48208">
    <property type="entry name" value="Six-hairpin glycosidases"/>
    <property type="match status" value="1"/>
</dbReference>
<feature type="region of interest" description="Disordered" evidence="1">
    <location>
        <begin position="136"/>
        <end position="157"/>
    </location>
</feature>
<dbReference type="Gene3D" id="1.50.10.10">
    <property type="match status" value="1"/>
</dbReference>
<dbReference type="Proteomes" id="UP000238083">
    <property type="component" value="Unassembled WGS sequence"/>
</dbReference>
<accession>A0A2T0RB70</accession>
<proteinExistence type="predicted"/>
<comment type="caution">
    <text evidence="3">The sequence shown here is derived from an EMBL/GenBank/DDBJ whole genome shotgun (WGS) entry which is preliminary data.</text>
</comment>
<sequence length="658" mass="69863">MQNATPVPRTTAELTATCRVDPLPDRPGGEPLDVRWAALPGQWDLGLLHRIVREGFAAAVDVGYPDNLGRLVADAVFRGRGTGRATATGTVVAVAGTPAGPAADGSWTVRVRTHGTRPAGLAVLGGDAEVEEVSADERTWTRPELRPGRPRTAPDEVRNPVHPVALAQDADGLWTAPAELLGRVVVRCTGVPRIVAGESRAEALLDPDAGTGAEQRHDLEQRPDGSWASVHELGLRHVAVHATGVESVLLEAAAHPVQARGLFTCSDPVLERIWATSVHTLRVCAQGLLVDGVKRDRMPWTGDTALGAPALAYAFGDTGIARRTLDVLGRHTEGYVNGIVDYSLWWLITHAVLRSFTLDAPADAEEVAAFVADVATEAGPDGVLRPVPGPGAFPKPVFIDWGVDVDPDRDCTALQCLWFWALRSAVTVLRAAGHEAAGRWDELADRLSAALRARAWDAQRRGWKEHLDGPSGISVHATLFAVLSGVSGPAEREGAARTLLDGPATRTPFVTAFALAALAEVGHGPEAVARVRRHWGAMLEAGATSFWEEFADPRASPWSMYGRPFGKSLCHAWAAGPASLLPQVVTGVRPASAGWATFTVDPQLGELEWAGAVVPVGDGEIRVLVRPGTVEVAVPAGRTLVRAGQEFTGPRTVTFPER</sequence>
<name>A0A2T0RB70_9ACTN</name>
<dbReference type="OrthoDB" id="9815108at2"/>
<organism evidence="3 4">
    <name type="scientific">Kineococcus rhizosphaerae</name>
    <dbReference type="NCBI Taxonomy" id="559628"/>
    <lineage>
        <taxon>Bacteria</taxon>
        <taxon>Bacillati</taxon>
        <taxon>Actinomycetota</taxon>
        <taxon>Actinomycetes</taxon>
        <taxon>Kineosporiales</taxon>
        <taxon>Kineosporiaceae</taxon>
        <taxon>Kineococcus</taxon>
    </lineage>
</organism>
<evidence type="ECO:0000256" key="1">
    <source>
        <dbReference type="SAM" id="MobiDB-lite"/>
    </source>
</evidence>
<dbReference type="AlphaFoldDB" id="A0A2T0RB70"/>
<dbReference type="GO" id="GO:0005975">
    <property type="term" value="P:carbohydrate metabolic process"/>
    <property type="evidence" value="ECO:0007669"/>
    <property type="project" value="InterPro"/>
</dbReference>
<dbReference type="InterPro" id="IPR008928">
    <property type="entry name" value="6-hairpin_glycosidase_sf"/>
</dbReference>
<gene>
    <name evidence="3" type="ORF">CLV37_101626</name>
</gene>
<dbReference type="RefSeq" id="WP_146149279.1">
    <property type="nucleotide sequence ID" value="NZ_PVZF01000001.1"/>
</dbReference>
<reference evidence="3 4" key="1">
    <citation type="submission" date="2018-03" db="EMBL/GenBank/DDBJ databases">
        <title>Genomic Encyclopedia of Archaeal and Bacterial Type Strains, Phase II (KMG-II): from individual species to whole genera.</title>
        <authorList>
            <person name="Goeker M."/>
        </authorList>
    </citation>
    <scope>NUCLEOTIDE SEQUENCE [LARGE SCALE GENOMIC DNA]</scope>
    <source>
        <strain evidence="3 4">DSM 19711</strain>
    </source>
</reference>
<evidence type="ECO:0000313" key="3">
    <source>
        <dbReference type="EMBL" id="PRY18381.1"/>
    </source>
</evidence>
<dbReference type="Gene3D" id="2.60.420.10">
    <property type="entry name" value="Maltose phosphorylase, domain 3"/>
    <property type="match status" value="1"/>
</dbReference>
<evidence type="ECO:0000313" key="4">
    <source>
        <dbReference type="Proteomes" id="UP000238083"/>
    </source>
</evidence>
<dbReference type="PANTHER" id="PTHR34987:SF6">
    <property type="entry name" value="ALPHA-L-RHAMNOSIDASE SIX-HAIRPIN GLYCOSIDASE DOMAIN-CONTAINING PROTEIN"/>
    <property type="match status" value="1"/>
</dbReference>